<evidence type="ECO:0000256" key="1">
    <source>
        <dbReference type="ARBA" id="ARBA00005578"/>
    </source>
</evidence>
<dbReference type="Proteomes" id="UP000298782">
    <property type="component" value="Chromosome"/>
</dbReference>
<evidence type="ECO:0000313" key="3">
    <source>
        <dbReference type="EMBL" id="QCI26884.1"/>
    </source>
</evidence>
<name>A0A4D6YLN8_9GAMM</name>
<reference evidence="3 4" key="1">
    <citation type="submission" date="2018-12" db="EMBL/GenBank/DDBJ databases">
        <authorList>
            <person name="Chong R.A."/>
        </authorList>
    </citation>
    <scope>NUCLEOTIDE SEQUENCE [LARGE SCALE GENOMIC DNA]</scope>
    <source>
        <strain evidence="3 4">Tca</strain>
    </source>
</reference>
<dbReference type="PIRSF" id="PIRSF003113">
    <property type="entry name" value="BolA"/>
    <property type="match status" value="1"/>
</dbReference>
<sequence>MIKKIKETIQKKIKPLYLSIINESSLHKNNLNGIHCKIIIVTNDFINMSLIDRHKIIYKILFTQFSKNIYALNLHTYTSLEWKQKNKTIKKVLCVKNKKK</sequence>
<dbReference type="EMBL" id="CP034852">
    <property type="protein sequence ID" value="QCI26884.1"/>
    <property type="molecule type" value="Genomic_DNA"/>
</dbReference>
<dbReference type="InterPro" id="IPR036065">
    <property type="entry name" value="BolA-like_sf"/>
</dbReference>
<dbReference type="Gene3D" id="3.30.300.90">
    <property type="entry name" value="BolA-like"/>
    <property type="match status" value="1"/>
</dbReference>
<dbReference type="OrthoDB" id="9801469at2"/>
<dbReference type="PANTHER" id="PTHR46229:SF2">
    <property type="entry name" value="BOLA-LIKE PROTEIN 1"/>
    <property type="match status" value="1"/>
</dbReference>
<evidence type="ECO:0000313" key="4">
    <source>
        <dbReference type="Proteomes" id="UP000298782"/>
    </source>
</evidence>
<dbReference type="InterPro" id="IPR002634">
    <property type="entry name" value="BolA"/>
</dbReference>
<evidence type="ECO:0000256" key="2">
    <source>
        <dbReference type="RuleBase" id="RU003860"/>
    </source>
</evidence>
<dbReference type="AlphaFoldDB" id="A0A4D6YLN8"/>
<proteinExistence type="inferred from homology"/>
<gene>
    <name evidence="3" type="ORF">D9V80_01835</name>
</gene>
<organism evidence="3 4">
    <name type="scientific">Buchnera aphidicola</name>
    <name type="common">Thelaxes californica</name>
    <dbReference type="NCBI Taxonomy" id="1315998"/>
    <lineage>
        <taxon>Bacteria</taxon>
        <taxon>Pseudomonadati</taxon>
        <taxon>Pseudomonadota</taxon>
        <taxon>Gammaproteobacteria</taxon>
        <taxon>Enterobacterales</taxon>
        <taxon>Erwiniaceae</taxon>
        <taxon>Buchnera</taxon>
    </lineage>
</organism>
<dbReference type="RefSeq" id="WP_158353668.1">
    <property type="nucleotide sequence ID" value="NZ_CP034852.1"/>
</dbReference>
<accession>A0A4D6YLN8</accession>
<reference evidence="3 4" key="2">
    <citation type="submission" date="2019-05" db="EMBL/GenBank/DDBJ databases">
        <title>Genome evolution of the obligate endosymbiont Buchnera aphidicola.</title>
        <authorList>
            <person name="Moran N.A."/>
        </authorList>
    </citation>
    <scope>NUCLEOTIDE SEQUENCE [LARGE SCALE GENOMIC DNA]</scope>
    <source>
        <strain evidence="3 4">Tca</strain>
    </source>
</reference>
<dbReference type="Pfam" id="PF01722">
    <property type="entry name" value="BolA"/>
    <property type="match status" value="1"/>
</dbReference>
<dbReference type="InterPro" id="IPR050961">
    <property type="entry name" value="BolA/IbaG_stress_morph_reg"/>
</dbReference>
<comment type="similarity">
    <text evidence="1 2">Belongs to the BolA/IbaG family.</text>
</comment>
<keyword evidence="4" id="KW-1185">Reference proteome</keyword>
<dbReference type="SUPFAM" id="SSF82657">
    <property type="entry name" value="BolA-like"/>
    <property type="match status" value="1"/>
</dbReference>
<protein>
    <submittedName>
        <fullName evidence="3">BolA family transcriptional regulator</fullName>
    </submittedName>
</protein>
<dbReference type="PANTHER" id="PTHR46229">
    <property type="entry name" value="BOLA TRANSCRIPTION REGULATOR"/>
    <property type="match status" value="1"/>
</dbReference>